<evidence type="ECO:0000259" key="1">
    <source>
        <dbReference type="PROSITE" id="PS50846"/>
    </source>
</evidence>
<gene>
    <name evidence="2" type="primary">copZ</name>
    <name evidence="2" type="ORF">PHA8399_00489</name>
</gene>
<accession>A0A0P1HUY0</accession>
<dbReference type="SUPFAM" id="SSF55008">
    <property type="entry name" value="HMA, heavy metal-associated domain"/>
    <property type="match status" value="1"/>
</dbReference>
<dbReference type="InterPro" id="IPR036163">
    <property type="entry name" value="HMA_dom_sf"/>
</dbReference>
<dbReference type="PROSITE" id="PS50846">
    <property type="entry name" value="HMA_2"/>
    <property type="match status" value="1"/>
</dbReference>
<name>A0A0P1HUY0_9RHOB</name>
<dbReference type="RefSeq" id="WP_058284617.1">
    <property type="nucleotide sequence ID" value="NZ_CYSR01000005.1"/>
</dbReference>
<dbReference type="CDD" id="cd00371">
    <property type="entry name" value="HMA"/>
    <property type="match status" value="1"/>
</dbReference>
<dbReference type="Pfam" id="PF00403">
    <property type="entry name" value="HMA"/>
    <property type="match status" value="1"/>
</dbReference>
<dbReference type="Proteomes" id="UP000051326">
    <property type="component" value="Unassembled WGS sequence"/>
</dbReference>
<proteinExistence type="predicted"/>
<dbReference type="Gene3D" id="3.30.70.100">
    <property type="match status" value="1"/>
</dbReference>
<sequence length="65" mass="7011">MITFKINDMSCGHCKAAIEKAVTNLDSSATLEFDMGARKVRIESKAARESIQAALKAEGYASEVC</sequence>
<protein>
    <submittedName>
        <fullName evidence="2">Copper chaperone CopZ</fullName>
    </submittedName>
</protein>
<dbReference type="EMBL" id="CYSR01000005">
    <property type="protein sequence ID" value="CUH98375.1"/>
    <property type="molecule type" value="Genomic_DNA"/>
</dbReference>
<dbReference type="GO" id="GO:0046872">
    <property type="term" value="F:metal ion binding"/>
    <property type="evidence" value="ECO:0007669"/>
    <property type="project" value="InterPro"/>
</dbReference>
<feature type="domain" description="HMA" evidence="1">
    <location>
        <begin position="1"/>
        <end position="63"/>
    </location>
</feature>
<dbReference type="AlphaFoldDB" id="A0A0P1HUY0"/>
<organism evidence="2 3">
    <name type="scientific">Leisingera aquaemixtae</name>
    <dbReference type="NCBI Taxonomy" id="1396826"/>
    <lineage>
        <taxon>Bacteria</taxon>
        <taxon>Pseudomonadati</taxon>
        <taxon>Pseudomonadota</taxon>
        <taxon>Alphaproteobacteria</taxon>
        <taxon>Rhodobacterales</taxon>
        <taxon>Roseobacteraceae</taxon>
        <taxon>Leisingera</taxon>
    </lineage>
</organism>
<dbReference type="InterPro" id="IPR006121">
    <property type="entry name" value="HMA_dom"/>
</dbReference>
<evidence type="ECO:0000313" key="3">
    <source>
        <dbReference type="Proteomes" id="UP000051326"/>
    </source>
</evidence>
<evidence type="ECO:0000313" key="2">
    <source>
        <dbReference type="EMBL" id="CUH98375.1"/>
    </source>
</evidence>
<reference evidence="2 3" key="1">
    <citation type="submission" date="2015-09" db="EMBL/GenBank/DDBJ databases">
        <authorList>
            <consortium name="Swine Surveillance"/>
        </authorList>
    </citation>
    <scope>NUCLEOTIDE SEQUENCE [LARGE SCALE GENOMIC DNA]</scope>
    <source>
        <strain evidence="2 3">CECT 8399</strain>
    </source>
</reference>
<dbReference type="STRING" id="1396826.PHA8399_00489"/>